<dbReference type="AlphaFoldDB" id="A0A150PGJ8"/>
<sequence>MDTARLSPSVIAPDRTSATVRSSSTRSISCATIRSRNAGSAPCENGGVVAPRQPSTICQRRSTTASSTASASDAPT</sequence>
<name>A0A150PGJ8_SORCE</name>
<reference evidence="2 3" key="1">
    <citation type="submission" date="2014-02" db="EMBL/GenBank/DDBJ databases">
        <title>The small core and large imbalanced accessory genome model reveals a collaborative survival strategy of Sorangium cellulosum strains in nature.</title>
        <authorList>
            <person name="Han K."/>
            <person name="Peng R."/>
            <person name="Blom J."/>
            <person name="Li Y.-Z."/>
        </authorList>
    </citation>
    <scope>NUCLEOTIDE SEQUENCE [LARGE SCALE GENOMIC DNA]</scope>
    <source>
        <strain evidence="2 3">So0157-18</strain>
    </source>
</reference>
<gene>
    <name evidence="2" type="ORF">BE04_13150</name>
</gene>
<dbReference type="EMBL" id="JELX01002631">
    <property type="protein sequence ID" value="KYF54762.1"/>
    <property type="molecule type" value="Genomic_DNA"/>
</dbReference>
<evidence type="ECO:0000256" key="1">
    <source>
        <dbReference type="SAM" id="MobiDB-lite"/>
    </source>
</evidence>
<protein>
    <submittedName>
        <fullName evidence="2">Uncharacterized protein</fullName>
    </submittedName>
</protein>
<accession>A0A150PGJ8</accession>
<evidence type="ECO:0000313" key="2">
    <source>
        <dbReference type="EMBL" id="KYF54762.1"/>
    </source>
</evidence>
<feature type="region of interest" description="Disordered" evidence="1">
    <location>
        <begin position="1"/>
        <end position="23"/>
    </location>
</feature>
<feature type="region of interest" description="Disordered" evidence="1">
    <location>
        <begin position="37"/>
        <end position="76"/>
    </location>
</feature>
<dbReference type="Proteomes" id="UP000075604">
    <property type="component" value="Unassembled WGS sequence"/>
</dbReference>
<comment type="caution">
    <text evidence="2">The sequence shown here is derived from an EMBL/GenBank/DDBJ whole genome shotgun (WGS) entry which is preliminary data.</text>
</comment>
<proteinExistence type="predicted"/>
<feature type="compositionally biased region" description="Low complexity" evidence="1">
    <location>
        <begin position="62"/>
        <end position="76"/>
    </location>
</feature>
<evidence type="ECO:0000313" key="3">
    <source>
        <dbReference type="Proteomes" id="UP000075604"/>
    </source>
</evidence>
<organism evidence="2 3">
    <name type="scientific">Sorangium cellulosum</name>
    <name type="common">Polyangium cellulosum</name>
    <dbReference type="NCBI Taxonomy" id="56"/>
    <lineage>
        <taxon>Bacteria</taxon>
        <taxon>Pseudomonadati</taxon>
        <taxon>Myxococcota</taxon>
        <taxon>Polyangia</taxon>
        <taxon>Polyangiales</taxon>
        <taxon>Polyangiaceae</taxon>
        <taxon>Sorangium</taxon>
    </lineage>
</organism>